<evidence type="ECO:0000256" key="9">
    <source>
        <dbReference type="HAMAP-Rule" id="MF_01852"/>
    </source>
</evidence>
<keyword evidence="4 9" id="KW-0819">tRNA processing</keyword>
<evidence type="ECO:0000313" key="11">
    <source>
        <dbReference type="EMBL" id="CDZ95231.1"/>
    </source>
</evidence>
<keyword evidence="7 9" id="KW-0067">ATP-binding</keyword>
<dbReference type="GO" id="GO:0005524">
    <property type="term" value="F:ATP binding"/>
    <property type="evidence" value="ECO:0007669"/>
    <property type="project" value="UniProtKB-UniRule"/>
</dbReference>
<dbReference type="GO" id="GO:0000049">
    <property type="term" value="F:tRNA binding"/>
    <property type="evidence" value="ECO:0007669"/>
    <property type="project" value="TreeGrafter"/>
</dbReference>
<organism evidence="11 12">
    <name type="scientific">Pseudomonas saudiphocaensis</name>
    <dbReference type="NCBI Taxonomy" id="1499686"/>
    <lineage>
        <taxon>Bacteria</taxon>
        <taxon>Pseudomonadati</taxon>
        <taxon>Pseudomonadota</taxon>
        <taxon>Gammaproteobacteria</taxon>
        <taxon>Pseudomonadales</taxon>
        <taxon>Pseudomonadaceae</taxon>
        <taxon>Pseudomonas</taxon>
    </lineage>
</organism>
<dbReference type="EC" id="2.7.7.87" evidence="9"/>
<dbReference type="GO" id="GO:0006450">
    <property type="term" value="P:regulation of translational fidelity"/>
    <property type="evidence" value="ECO:0007669"/>
    <property type="project" value="TreeGrafter"/>
</dbReference>
<dbReference type="AlphaFoldDB" id="A0A078LZH9"/>
<comment type="function">
    <text evidence="9">Required for the formation of a threonylcarbamoyl group on adenosine at position 37 (t(6)A37) in tRNAs that read codons beginning with adenine. Catalyzes the conversion of L-threonine, HCO(3)(-)/CO(2) and ATP to give threonylcarbamoyl-AMP (TC-AMP) as the acyladenylate intermediate, with the release of diphosphate.</text>
</comment>
<evidence type="ECO:0000259" key="10">
    <source>
        <dbReference type="PROSITE" id="PS51163"/>
    </source>
</evidence>
<dbReference type="EMBL" id="CCSF01000001">
    <property type="protein sequence ID" value="CDZ95231.1"/>
    <property type="molecule type" value="Genomic_DNA"/>
</dbReference>
<keyword evidence="2 9" id="KW-0963">Cytoplasm</keyword>
<dbReference type="InterPro" id="IPR017945">
    <property type="entry name" value="DHBP_synth_RibB-like_a/b_dom"/>
</dbReference>
<dbReference type="GO" id="GO:0003725">
    <property type="term" value="F:double-stranded RNA binding"/>
    <property type="evidence" value="ECO:0007669"/>
    <property type="project" value="InterPro"/>
</dbReference>
<proteinExistence type="inferred from homology"/>
<name>A0A078LZH9_9PSED</name>
<evidence type="ECO:0000256" key="4">
    <source>
        <dbReference type="ARBA" id="ARBA00022694"/>
    </source>
</evidence>
<dbReference type="Gene3D" id="3.90.870.10">
    <property type="entry name" value="DHBP synthase"/>
    <property type="match status" value="1"/>
</dbReference>
<keyword evidence="5 9" id="KW-0548">Nucleotidyltransferase</keyword>
<dbReference type="PANTHER" id="PTHR17490">
    <property type="entry name" value="SUA5"/>
    <property type="match status" value="1"/>
</dbReference>
<accession>A0A078LZH9</accession>
<dbReference type="HAMAP" id="MF_01852">
    <property type="entry name" value="TsaC"/>
    <property type="match status" value="1"/>
</dbReference>
<gene>
    <name evidence="9" type="primary">tsaC</name>
    <name evidence="11" type="ORF">BN1079_02564</name>
</gene>
<evidence type="ECO:0000256" key="8">
    <source>
        <dbReference type="ARBA" id="ARBA00048366"/>
    </source>
</evidence>
<evidence type="ECO:0000256" key="2">
    <source>
        <dbReference type="ARBA" id="ARBA00022490"/>
    </source>
</evidence>
<evidence type="ECO:0000256" key="6">
    <source>
        <dbReference type="ARBA" id="ARBA00022741"/>
    </source>
</evidence>
<evidence type="ECO:0000256" key="3">
    <source>
        <dbReference type="ARBA" id="ARBA00022679"/>
    </source>
</evidence>
<sequence length="186" mass="20786">MMFGNWRIQQAARVVRAGGVIAYPTEAVWGLGCDPWDSDAVYRLLALKERPVEKGLILIAGDIRDFDFLLADLPERWLDRLTSSWPGPNTWVVPHRQLLPEWITGRHDTVALRVTDHPLVARLCAFTGPLVSTSANPAGRPSARSRLRVEQYFPRQLDAVLDGPLGGRRNPSTIRDVRSGEVIRAS</sequence>
<dbReference type="PROSITE" id="PS51163">
    <property type="entry name" value="YRDC"/>
    <property type="match status" value="1"/>
</dbReference>
<protein>
    <recommendedName>
        <fullName evidence="9">Threonylcarbamoyl-AMP synthase</fullName>
        <shortName evidence="9">TC-AMP synthase</shortName>
        <ecNumber evidence="9">2.7.7.87</ecNumber>
    </recommendedName>
    <alternativeName>
        <fullName evidence="9">L-threonylcarbamoyladenylate synthase</fullName>
    </alternativeName>
    <alternativeName>
        <fullName evidence="9">t(6)A37 threonylcarbamoyladenosine biosynthesis protein TsaC</fullName>
    </alternativeName>
    <alternativeName>
        <fullName evidence="9">tRNA threonylcarbamoyladenosine biosynthesis protein TsaC</fullName>
    </alternativeName>
</protein>
<dbReference type="eggNOG" id="COG0009">
    <property type="taxonomic scope" value="Bacteria"/>
</dbReference>
<keyword evidence="12" id="KW-1185">Reference proteome</keyword>
<dbReference type="InterPro" id="IPR050156">
    <property type="entry name" value="TC-AMP_synthase_SUA5"/>
</dbReference>
<evidence type="ECO:0000256" key="7">
    <source>
        <dbReference type="ARBA" id="ARBA00022840"/>
    </source>
</evidence>
<reference evidence="11 12" key="1">
    <citation type="submission" date="2014-07" db="EMBL/GenBank/DDBJ databases">
        <authorList>
            <person name="Urmite Genomes Urmite Genomes"/>
        </authorList>
    </citation>
    <scope>NUCLEOTIDE SEQUENCE [LARGE SCALE GENOMIC DNA]</scope>
    <source>
        <strain evidence="11 12">20_BN</strain>
    </source>
</reference>
<comment type="subcellular location">
    <subcellularLocation>
        <location evidence="1 9">Cytoplasm</location>
    </subcellularLocation>
</comment>
<dbReference type="GO" id="GO:0002949">
    <property type="term" value="P:tRNA threonylcarbamoyladenosine modification"/>
    <property type="evidence" value="ECO:0007669"/>
    <property type="project" value="UniProtKB-UniRule"/>
</dbReference>
<dbReference type="GO" id="GO:0005737">
    <property type="term" value="C:cytoplasm"/>
    <property type="evidence" value="ECO:0007669"/>
    <property type="project" value="UniProtKB-SubCell"/>
</dbReference>
<evidence type="ECO:0000313" key="12">
    <source>
        <dbReference type="Proteomes" id="UP000053902"/>
    </source>
</evidence>
<dbReference type="Pfam" id="PF01300">
    <property type="entry name" value="Sua5_yciO_yrdC"/>
    <property type="match status" value="1"/>
</dbReference>
<keyword evidence="6 9" id="KW-0547">Nucleotide-binding</keyword>
<feature type="domain" description="YrdC-like" evidence="10">
    <location>
        <begin position="5"/>
        <end position="186"/>
    </location>
</feature>
<dbReference type="HOGENOM" id="CLU_031397_6_0_6"/>
<dbReference type="FunFam" id="3.90.870.10:FF:000004">
    <property type="entry name" value="Threonylcarbamoyl-AMP synthase"/>
    <property type="match status" value="1"/>
</dbReference>
<dbReference type="SUPFAM" id="SSF55821">
    <property type="entry name" value="YrdC/RibB"/>
    <property type="match status" value="1"/>
</dbReference>
<dbReference type="InterPro" id="IPR023535">
    <property type="entry name" value="TC-AMP_synthase"/>
</dbReference>
<dbReference type="InterPro" id="IPR006070">
    <property type="entry name" value="Sua5-like_dom"/>
</dbReference>
<dbReference type="Proteomes" id="UP000053902">
    <property type="component" value="Unassembled WGS sequence"/>
</dbReference>
<comment type="catalytic activity">
    <reaction evidence="8 9">
        <text>L-threonine + hydrogencarbonate + ATP = L-threonylcarbamoyladenylate + diphosphate + H2O</text>
        <dbReference type="Rhea" id="RHEA:36407"/>
        <dbReference type="ChEBI" id="CHEBI:15377"/>
        <dbReference type="ChEBI" id="CHEBI:17544"/>
        <dbReference type="ChEBI" id="CHEBI:30616"/>
        <dbReference type="ChEBI" id="CHEBI:33019"/>
        <dbReference type="ChEBI" id="CHEBI:57926"/>
        <dbReference type="ChEBI" id="CHEBI:73682"/>
        <dbReference type="EC" id="2.7.7.87"/>
    </reaction>
</comment>
<keyword evidence="3 9" id="KW-0808">Transferase</keyword>
<dbReference type="GO" id="GO:0061710">
    <property type="term" value="F:L-threonylcarbamoyladenylate synthase"/>
    <property type="evidence" value="ECO:0007669"/>
    <property type="project" value="UniProtKB-EC"/>
</dbReference>
<evidence type="ECO:0000256" key="1">
    <source>
        <dbReference type="ARBA" id="ARBA00004496"/>
    </source>
</evidence>
<dbReference type="STRING" id="1499686.BN1079_02564"/>
<dbReference type="PANTHER" id="PTHR17490:SF18">
    <property type="entry name" value="THREONYLCARBAMOYL-AMP SYNTHASE"/>
    <property type="match status" value="1"/>
</dbReference>
<comment type="similarity">
    <text evidence="9">Belongs to the SUA5 family. TsaC subfamily.</text>
</comment>
<evidence type="ECO:0000256" key="5">
    <source>
        <dbReference type="ARBA" id="ARBA00022695"/>
    </source>
</evidence>